<dbReference type="PANTHER" id="PTHR42748">
    <property type="entry name" value="NITROGEN METABOLITE REPRESSION PROTEIN NMRA FAMILY MEMBER"/>
    <property type="match status" value="1"/>
</dbReference>
<dbReference type="AlphaFoldDB" id="A0AAE3U6G5"/>
<dbReference type="SUPFAM" id="SSF51735">
    <property type="entry name" value="NAD(P)-binding Rossmann-fold domains"/>
    <property type="match status" value="1"/>
</dbReference>
<organism evidence="3 4">
    <name type="scientific">Ferirhizobium litorale</name>
    <dbReference type="NCBI Taxonomy" id="2927786"/>
    <lineage>
        <taxon>Bacteria</taxon>
        <taxon>Pseudomonadati</taxon>
        <taxon>Pseudomonadota</taxon>
        <taxon>Alphaproteobacteria</taxon>
        <taxon>Hyphomicrobiales</taxon>
        <taxon>Rhizobiaceae</taxon>
        <taxon>Ferirhizobium</taxon>
    </lineage>
</organism>
<reference evidence="3" key="1">
    <citation type="submission" date="2022-03" db="EMBL/GenBank/DDBJ databases">
        <title>Fererhizobium litorale gen. nov., sp. nov., isolated from sandy sediments of the Sea of Japan seashore.</title>
        <authorList>
            <person name="Romanenko L."/>
            <person name="Kurilenko V."/>
            <person name="Otstavnykh N."/>
            <person name="Svetashev V."/>
            <person name="Tekutyeva L."/>
            <person name="Isaeva M."/>
            <person name="Mikhailov V."/>
        </authorList>
    </citation>
    <scope>NUCLEOTIDE SEQUENCE</scope>
    <source>
        <strain evidence="3">KMM 9576</strain>
    </source>
</reference>
<proteinExistence type="predicted"/>
<dbReference type="InterPro" id="IPR051164">
    <property type="entry name" value="NmrA-like_oxidored"/>
</dbReference>
<dbReference type="EMBL" id="JALDYZ010000022">
    <property type="protein sequence ID" value="MDI7925034.1"/>
    <property type="molecule type" value="Genomic_DNA"/>
</dbReference>
<keyword evidence="1" id="KW-0521">NADP</keyword>
<evidence type="ECO:0000313" key="3">
    <source>
        <dbReference type="EMBL" id="MDI7925034.1"/>
    </source>
</evidence>
<dbReference type="InterPro" id="IPR016040">
    <property type="entry name" value="NAD(P)-bd_dom"/>
</dbReference>
<feature type="domain" description="NAD(P)-binding" evidence="2">
    <location>
        <begin position="42"/>
        <end position="173"/>
    </location>
</feature>
<dbReference type="Proteomes" id="UP001161580">
    <property type="component" value="Unassembled WGS sequence"/>
</dbReference>
<dbReference type="Pfam" id="PF13460">
    <property type="entry name" value="NAD_binding_10"/>
    <property type="match status" value="1"/>
</dbReference>
<comment type="caution">
    <text evidence="3">The sequence shown here is derived from an EMBL/GenBank/DDBJ whole genome shotgun (WGS) entry which is preliminary data.</text>
</comment>
<dbReference type="RefSeq" id="WP_311789244.1">
    <property type="nucleotide sequence ID" value="NZ_JALDYY010000026.1"/>
</dbReference>
<evidence type="ECO:0000256" key="1">
    <source>
        <dbReference type="ARBA" id="ARBA00022857"/>
    </source>
</evidence>
<protein>
    <submittedName>
        <fullName evidence="3">SDR family oxidoreductase</fullName>
    </submittedName>
</protein>
<dbReference type="InterPro" id="IPR036291">
    <property type="entry name" value="NAD(P)-bd_dom_sf"/>
</dbReference>
<evidence type="ECO:0000313" key="4">
    <source>
        <dbReference type="Proteomes" id="UP001161580"/>
    </source>
</evidence>
<dbReference type="PANTHER" id="PTHR42748:SF3">
    <property type="entry name" value="BLL4366 PROTEIN"/>
    <property type="match status" value="1"/>
</dbReference>
<accession>A0AAE3U6G5</accession>
<evidence type="ECO:0000259" key="2">
    <source>
        <dbReference type="Pfam" id="PF13460"/>
    </source>
</evidence>
<keyword evidence="4" id="KW-1185">Reference proteome</keyword>
<gene>
    <name evidence="3" type="ORF">MRS75_23535</name>
</gene>
<dbReference type="Gene3D" id="3.40.50.720">
    <property type="entry name" value="NAD(P)-binding Rossmann-like Domain"/>
    <property type="match status" value="1"/>
</dbReference>
<sequence>MKIVIIGGSGLIGTKVAEHLRAGGHSVLQASPSTGTNSLTGEGLPEALAGADVVVDVANSPSFEPAAVLDFFRRSTTNILKAETDAGVRHHVALSIVGMERSPDNGYFKGKLAQEALIKDGGVPYTIVRSTQFLEFIGAIADSASDGQIVRVSSGAFQPIAADDVASFVAEAAVAPPLNGSFDIAGPQKKPMSDFVSHYLAVAGDARKVVADPAAEYFGSLVDDKSLVPLATFKRGAIDFETWLSSRSLQKA</sequence>
<name>A0AAE3U6G5_9HYPH</name>